<dbReference type="Proteomes" id="UP000184301">
    <property type="component" value="Unassembled WGS sequence"/>
</dbReference>
<dbReference type="EMBL" id="FQZY01000092">
    <property type="protein sequence ID" value="SHK82672.1"/>
    <property type="molecule type" value="Genomic_DNA"/>
</dbReference>
<name>A0A1M6VMF0_9FIRM</name>
<gene>
    <name evidence="1" type="ORF">SAMN02745243_03809</name>
</gene>
<evidence type="ECO:0000313" key="1">
    <source>
        <dbReference type="EMBL" id="SHK82672.1"/>
    </source>
</evidence>
<evidence type="ECO:0000313" key="2">
    <source>
        <dbReference type="Proteomes" id="UP000184301"/>
    </source>
</evidence>
<keyword evidence="2" id="KW-1185">Reference proteome</keyword>
<proteinExistence type="predicted"/>
<dbReference type="RefSeq" id="WP_073113083.1">
    <property type="nucleotide sequence ID" value="NZ_FQZY01000092.1"/>
</dbReference>
<dbReference type="STRING" id="1121950.SAMN02745243_03809"/>
<sequence>MGEWKPTIGKWNDSKNYDIDEPTWRQVLNLARKYRDVSDVIEVLTWIYNRGIENCAWNEYIAAYGLIGETPCTEDELCDIIFSRGTAKVIEFTKNSSDLEEYAENVFRSTELPEAIISEFRARR</sequence>
<protein>
    <submittedName>
        <fullName evidence="1">Uncharacterized protein</fullName>
    </submittedName>
</protein>
<accession>A0A1M6VMF0</accession>
<dbReference type="AlphaFoldDB" id="A0A1M6VMF0"/>
<reference evidence="1 2" key="1">
    <citation type="submission" date="2016-11" db="EMBL/GenBank/DDBJ databases">
        <authorList>
            <person name="Jaros S."/>
            <person name="Januszkiewicz K."/>
            <person name="Wedrychowicz H."/>
        </authorList>
    </citation>
    <scope>NUCLEOTIDE SEQUENCE [LARGE SCALE GENOMIC DNA]</scope>
    <source>
        <strain evidence="1 2">DSM 15480</strain>
    </source>
</reference>
<organism evidence="1 2">
    <name type="scientific">Hespellia stercorisuis DSM 15480</name>
    <dbReference type="NCBI Taxonomy" id="1121950"/>
    <lineage>
        <taxon>Bacteria</taxon>
        <taxon>Bacillati</taxon>
        <taxon>Bacillota</taxon>
        <taxon>Clostridia</taxon>
        <taxon>Lachnospirales</taxon>
        <taxon>Lachnospiraceae</taxon>
        <taxon>Hespellia</taxon>
    </lineage>
</organism>